<dbReference type="InterPro" id="IPR031372">
    <property type="entry name" value="CAMSAP_CC1"/>
</dbReference>
<reference evidence="2" key="1">
    <citation type="submission" date="2025-08" db="UniProtKB">
        <authorList>
            <consortium name="Ensembl"/>
        </authorList>
    </citation>
    <scope>IDENTIFICATION</scope>
</reference>
<dbReference type="Proteomes" id="UP000694569">
    <property type="component" value="Unplaced"/>
</dbReference>
<dbReference type="InterPro" id="IPR032940">
    <property type="entry name" value="CAMSAP"/>
</dbReference>
<dbReference type="PANTHER" id="PTHR21595">
    <property type="entry name" value="PATRONIN"/>
    <property type="match status" value="1"/>
</dbReference>
<evidence type="ECO:0000313" key="3">
    <source>
        <dbReference type="Proteomes" id="UP000694569"/>
    </source>
</evidence>
<proteinExistence type="predicted"/>
<organism evidence="2 3">
    <name type="scientific">Leptobrachium leishanense</name>
    <name type="common">Leishan spiny toad</name>
    <dbReference type="NCBI Taxonomy" id="445787"/>
    <lineage>
        <taxon>Eukaryota</taxon>
        <taxon>Metazoa</taxon>
        <taxon>Chordata</taxon>
        <taxon>Craniata</taxon>
        <taxon>Vertebrata</taxon>
        <taxon>Euteleostomi</taxon>
        <taxon>Amphibia</taxon>
        <taxon>Batrachia</taxon>
        <taxon>Anura</taxon>
        <taxon>Pelobatoidea</taxon>
        <taxon>Megophryidae</taxon>
        <taxon>Leptobrachium</taxon>
    </lineage>
</organism>
<dbReference type="AlphaFoldDB" id="A0A8C5R8W3"/>
<dbReference type="PANTHER" id="PTHR21595:SF2">
    <property type="entry name" value="CALMODULIN-REGULATED SPECTRIN-ASSOCIATED PROTEIN 3"/>
    <property type="match status" value="1"/>
</dbReference>
<evidence type="ECO:0000313" key="2">
    <source>
        <dbReference type="Ensembl" id="ENSLLEP00000048473.1"/>
    </source>
</evidence>
<dbReference type="GO" id="GO:0005516">
    <property type="term" value="F:calmodulin binding"/>
    <property type="evidence" value="ECO:0007669"/>
    <property type="project" value="InterPro"/>
</dbReference>
<dbReference type="GO" id="GO:0031175">
    <property type="term" value="P:neuron projection development"/>
    <property type="evidence" value="ECO:0007669"/>
    <property type="project" value="InterPro"/>
</dbReference>
<sequence length="70" mass="8000">MGARLEEKRRAIEAQKKRIEAIFTKHRQQLGRDAFRNLTKKDGLEEGRGSHRGRDGSETSGSFRETTKKG</sequence>
<dbReference type="Pfam" id="PF17095">
    <property type="entry name" value="CAMSAP_CC1"/>
    <property type="match status" value="1"/>
</dbReference>
<dbReference type="GeneTree" id="ENSGT00980000198723"/>
<reference evidence="2" key="2">
    <citation type="submission" date="2025-09" db="UniProtKB">
        <authorList>
            <consortium name="Ensembl"/>
        </authorList>
    </citation>
    <scope>IDENTIFICATION</scope>
</reference>
<dbReference type="GO" id="GO:0036449">
    <property type="term" value="C:microtubule minus-end"/>
    <property type="evidence" value="ECO:0007669"/>
    <property type="project" value="TreeGrafter"/>
</dbReference>
<dbReference type="Ensembl" id="ENSLLET00000050365.1">
    <property type="protein sequence ID" value="ENSLLEP00000048473.1"/>
    <property type="gene ID" value="ENSLLEG00000030558.1"/>
</dbReference>
<evidence type="ECO:0000256" key="1">
    <source>
        <dbReference type="SAM" id="MobiDB-lite"/>
    </source>
</evidence>
<feature type="region of interest" description="Disordered" evidence="1">
    <location>
        <begin position="29"/>
        <end position="70"/>
    </location>
</feature>
<dbReference type="GO" id="GO:0051011">
    <property type="term" value="F:microtubule minus-end binding"/>
    <property type="evidence" value="ECO:0007669"/>
    <property type="project" value="TreeGrafter"/>
</dbReference>
<dbReference type="GO" id="GO:0031122">
    <property type="term" value="P:cytoplasmic microtubule organization"/>
    <property type="evidence" value="ECO:0007669"/>
    <property type="project" value="TreeGrafter"/>
</dbReference>
<dbReference type="GO" id="GO:0007026">
    <property type="term" value="P:negative regulation of microtubule depolymerization"/>
    <property type="evidence" value="ECO:0007669"/>
    <property type="project" value="TreeGrafter"/>
</dbReference>
<name>A0A8C5R8W3_9ANUR</name>
<accession>A0A8C5R8W3</accession>
<keyword evidence="3" id="KW-1185">Reference proteome</keyword>
<protein>
    <submittedName>
        <fullName evidence="2">Uncharacterized protein</fullName>
    </submittedName>
</protein>
<feature type="compositionally biased region" description="Basic and acidic residues" evidence="1">
    <location>
        <begin position="33"/>
        <end position="57"/>
    </location>
</feature>
<dbReference type="GO" id="GO:0030507">
    <property type="term" value="F:spectrin binding"/>
    <property type="evidence" value="ECO:0007669"/>
    <property type="project" value="InterPro"/>
</dbReference>
<dbReference type="OrthoDB" id="2125658at2759"/>